<dbReference type="InterPro" id="IPR048258">
    <property type="entry name" value="Cyclins_cyclin-box"/>
</dbReference>
<sequence length="345" mass="38447">MSMMSNELLLCADACPEVMPVAARDPAIMTDRRVLQQLLGLEMFSVPSSDYFAPSSTSELQPYMRRVVTTWMLEVTEEQNCEEQVFPLAVNLLDRFLALEAAVLQRCQLQLLGCVCLLTASKLRQCRPIGVDLLVYYTDYSVTPAEIRVWEMLLLGKLGWDVSGVTAFDFVDHLMERIDLSSSSASQVSNGHNVLLTTGSVRDSAAVLRGHALTYVSLCCTETDYMRVRPSLIAAASISAAINRLGLSSSSRNEPSCEERLLADLVGTDVHQLASLVRSVESLMASQLASVQQQQQQQDHHVQQQQQQQQQQLPHVKNNKMQTTTSSWELDVQPETPTDIQDIHF</sequence>
<dbReference type="Gene3D" id="1.10.472.10">
    <property type="entry name" value="Cyclin-like"/>
    <property type="match status" value="2"/>
</dbReference>
<feature type="domain" description="Cyclin-like" evidence="6">
    <location>
        <begin position="70"/>
        <end position="156"/>
    </location>
</feature>
<dbReference type="SMART" id="SM01332">
    <property type="entry name" value="Cyclin_C"/>
    <property type="match status" value="1"/>
</dbReference>
<feature type="compositionally biased region" description="Polar residues" evidence="5">
    <location>
        <begin position="319"/>
        <end position="328"/>
    </location>
</feature>
<keyword evidence="2 4" id="KW-0195">Cyclin</keyword>
<comment type="caution">
    <text evidence="8">The sequence shown here is derived from an EMBL/GenBank/DDBJ whole genome shotgun (WGS) entry which is preliminary data.</text>
</comment>
<dbReference type="Pfam" id="PF02984">
    <property type="entry name" value="Cyclin_C"/>
    <property type="match status" value="1"/>
</dbReference>
<evidence type="ECO:0000259" key="6">
    <source>
        <dbReference type="SMART" id="SM00385"/>
    </source>
</evidence>
<dbReference type="SUPFAM" id="SSF47954">
    <property type="entry name" value="Cyclin-like"/>
    <property type="match status" value="1"/>
</dbReference>
<dbReference type="InterPro" id="IPR004367">
    <property type="entry name" value="Cyclin_C-dom"/>
</dbReference>
<dbReference type="FunFam" id="1.10.472.10:FF:000003">
    <property type="entry name" value="G1/S-specific cyclin-D2"/>
    <property type="match status" value="1"/>
</dbReference>
<feature type="region of interest" description="Disordered" evidence="5">
    <location>
        <begin position="294"/>
        <end position="345"/>
    </location>
</feature>
<proteinExistence type="inferred from homology"/>
<evidence type="ECO:0000256" key="3">
    <source>
        <dbReference type="ARBA" id="ARBA00023306"/>
    </source>
</evidence>
<evidence type="ECO:0000256" key="5">
    <source>
        <dbReference type="SAM" id="MobiDB-lite"/>
    </source>
</evidence>
<feature type="compositionally biased region" description="Low complexity" evidence="5">
    <location>
        <begin position="294"/>
        <end position="312"/>
    </location>
</feature>
<feature type="domain" description="Cyclin C-terminal" evidence="7">
    <location>
        <begin position="165"/>
        <end position="308"/>
    </location>
</feature>
<dbReference type="GO" id="GO:0051301">
    <property type="term" value="P:cell division"/>
    <property type="evidence" value="ECO:0007669"/>
    <property type="project" value="UniProtKB-KW"/>
</dbReference>
<keyword evidence="1" id="KW-0132">Cell division</keyword>
<dbReference type="InterPro" id="IPR036915">
    <property type="entry name" value="Cyclin-like_sf"/>
</dbReference>
<dbReference type="EMBL" id="WJBH02000003">
    <property type="protein sequence ID" value="KAI9562308.1"/>
    <property type="molecule type" value="Genomic_DNA"/>
</dbReference>
<dbReference type="GO" id="GO:0000278">
    <property type="term" value="P:mitotic cell cycle"/>
    <property type="evidence" value="ECO:0007669"/>
    <property type="project" value="UniProtKB-ARBA"/>
</dbReference>
<protein>
    <submittedName>
        <fullName evidence="8">Cyclin D</fullName>
    </submittedName>
</protein>
<evidence type="ECO:0000313" key="9">
    <source>
        <dbReference type="Proteomes" id="UP000820818"/>
    </source>
</evidence>
<dbReference type="PANTHER" id="PTHR10177">
    <property type="entry name" value="CYCLINS"/>
    <property type="match status" value="1"/>
</dbReference>
<dbReference type="Proteomes" id="UP000820818">
    <property type="component" value="Linkage Group LG3"/>
</dbReference>
<evidence type="ECO:0000256" key="2">
    <source>
        <dbReference type="ARBA" id="ARBA00023127"/>
    </source>
</evidence>
<keyword evidence="9" id="KW-1185">Reference proteome</keyword>
<dbReference type="SMART" id="SM00385">
    <property type="entry name" value="CYCLIN"/>
    <property type="match status" value="1"/>
</dbReference>
<dbReference type="Pfam" id="PF00134">
    <property type="entry name" value="Cyclin_N"/>
    <property type="match status" value="1"/>
</dbReference>
<gene>
    <name evidence="8" type="ORF">GHT06_013273</name>
</gene>
<reference evidence="8 9" key="1">
    <citation type="submission" date="2022-05" db="EMBL/GenBank/DDBJ databases">
        <title>A multi-omics perspective on studying reproductive biology in Daphnia sinensis.</title>
        <authorList>
            <person name="Jia J."/>
        </authorList>
    </citation>
    <scope>NUCLEOTIDE SEQUENCE [LARGE SCALE GENOMIC DNA]</scope>
    <source>
        <strain evidence="8 9">WSL</strain>
    </source>
</reference>
<evidence type="ECO:0000256" key="4">
    <source>
        <dbReference type="RuleBase" id="RU000383"/>
    </source>
</evidence>
<dbReference type="InterPro" id="IPR006671">
    <property type="entry name" value="Cyclin_N"/>
</dbReference>
<evidence type="ECO:0000256" key="1">
    <source>
        <dbReference type="ARBA" id="ARBA00022618"/>
    </source>
</evidence>
<dbReference type="InterPro" id="IPR013763">
    <property type="entry name" value="Cyclin-like_dom"/>
</dbReference>
<evidence type="ECO:0000259" key="7">
    <source>
        <dbReference type="SMART" id="SM01332"/>
    </source>
</evidence>
<dbReference type="InterPro" id="IPR039361">
    <property type="entry name" value="Cyclin"/>
</dbReference>
<organism evidence="8 9">
    <name type="scientific">Daphnia sinensis</name>
    <dbReference type="NCBI Taxonomy" id="1820382"/>
    <lineage>
        <taxon>Eukaryota</taxon>
        <taxon>Metazoa</taxon>
        <taxon>Ecdysozoa</taxon>
        <taxon>Arthropoda</taxon>
        <taxon>Crustacea</taxon>
        <taxon>Branchiopoda</taxon>
        <taxon>Diplostraca</taxon>
        <taxon>Cladocera</taxon>
        <taxon>Anomopoda</taxon>
        <taxon>Daphniidae</taxon>
        <taxon>Daphnia</taxon>
        <taxon>Daphnia similis group</taxon>
    </lineage>
</organism>
<dbReference type="AlphaFoldDB" id="A0AAD5LQW6"/>
<name>A0AAD5LQW6_9CRUS</name>
<dbReference type="CDD" id="cd20515">
    <property type="entry name" value="CYCLIN_CCND_rpt1"/>
    <property type="match status" value="1"/>
</dbReference>
<comment type="similarity">
    <text evidence="4">Belongs to the cyclin family.</text>
</comment>
<dbReference type="PROSITE" id="PS00292">
    <property type="entry name" value="CYCLINS"/>
    <property type="match status" value="1"/>
</dbReference>
<evidence type="ECO:0000313" key="8">
    <source>
        <dbReference type="EMBL" id="KAI9562308.1"/>
    </source>
</evidence>
<accession>A0AAD5LQW6</accession>
<keyword evidence="3" id="KW-0131">Cell cycle</keyword>